<evidence type="ECO:0000313" key="4">
    <source>
        <dbReference type="Proteomes" id="UP000766336"/>
    </source>
</evidence>
<name>A0ABS5QJ96_9PROT</name>
<dbReference type="Gene3D" id="3.20.20.140">
    <property type="entry name" value="Metal-dependent hydrolases"/>
    <property type="match status" value="1"/>
</dbReference>
<gene>
    <name evidence="3" type="ORF">KHU32_22090</name>
</gene>
<dbReference type="Proteomes" id="UP000766336">
    <property type="component" value="Unassembled WGS sequence"/>
</dbReference>
<keyword evidence="1" id="KW-0456">Lyase</keyword>
<accession>A0ABS5QJ96</accession>
<feature type="domain" description="Amidohydrolase-related" evidence="2">
    <location>
        <begin position="10"/>
        <end position="349"/>
    </location>
</feature>
<keyword evidence="4" id="KW-1185">Reference proteome</keyword>
<dbReference type="SUPFAM" id="SSF51556">
    <property type="entry name" value="Metallo-dependent hydrolases"/>
    <property type="match status" value="1"/>
</dbReference>
<dbReference type="EMBL" id="JAHCDA010000005">
    <property type="protein sequence ID" value="MBS7813647.1"/>
    <property type="molecule type" value="Genomic_DNA"/>
</dbReference>
<dbReference type="RefSeq" id="WP_213672338.1">
    <property type="nucleotide sequence ID" value="NZ_JAHCDA010000005.1"/>
</dbReference>
<dbReference type="InterPro" id="IPR032465">
    <property type="entry name" value="ACMSD"/>
</dbReference>
<evidence type="ECO:0000313" key="3">
    <source>
        <dbReference type="EMBL" id="MBS7813647.1"/>
    </source>
</evidence>
<proteinExistence type="predicted"/>
<protein>
    <submittedName>
        <fullName evidence="3">Amidohydrolase</fullName>
    </submittedName>
</protein>
<dbReference type="InterPro" id="IPR006680">
    <property type="entry name" value="Amidohydro-rel"/>
</dbReference>
<dbReference type="PANTHER" id="PTHR21240:SF28">
    <property type="entry name" value="ISO-OROTATE DECARBOXYLASE (EUROFUNG)"/>
    <property type="match status" value="1"/>
</dbReference>
<dbReference type="InterPro" id="IPR032466">
    <property type="entry name" value="Metal_Hydrolase"/>
</dbReference>
<evidence type="ECO:0000256" key="1">
    <source>
        <dbReference type="ARBA" id="ARBA00023239"/>
    </source>
</evidence>
<reference evidence="3 4" key="1">
    <citation type="submission" date="2021-05" db="EMBL/GenBank/DDBJ databases">
        <title>Roseococcus sp. XZZS9, whole genome shotgun sequencing project.</title>
        <authorList>
            <person name="Zhao G."/>
            <person name="Shen L."/>
        </authorList>
    </citation>
    <scope>NUCLEOTIDE SEQUENCE [LARGE SCALE GENOMIC DNA]</scope>
    <source>
        <strain evidence="3 4">XZZS9</strain>
    </source>
</reference>
<sequence>MGHIAATGLIDCDIHPAVPGMKALLPYFDAHWQEVIDARGVDGLDLAYYPPNAPISARPDWRVPGRKPGSTLADMQSQALDAFGISHGVLNCLYGGPAMYSADLSAAICRATNAWMAAEWLDKDDRLRASIVIPIQNVELAVDEIERWAPDRRFVQILVLGAHEALLGQRHHWPIFKAAEKHGLPIAIHAGSAMRHAPTANGWPSTLYEEHCSFTLTFQSQLLSLIAEGVFTKFPALRVVLLESGIAWLPSFFWRGTKMWRGMRKEIPWVDASPAAIVRDRVRFSLQTWDLPQDPTQLDQLLEQIEADDIFLFSTDYPHWRFDGDDPTRGLPASLLAKALRETPLATYPRLKEAV</sequence>
<evidence type="ECO:0000259" key="2">
    <source>
        <dbReference type="Pfam" id="PF04909"/>
    </source>
</evidence>
<organism evidence="3 4">
    <name type="scientific">Roseococcus pinisoli</name>
    <dbReference type="NCBI Taxonomy" id="2835040"/>
    <lineage>
        <taxon>Bacteria</taxon>
        <taxon>Pseudomonadati</taxon>
        <taxon>Pseudomonadota</taxon>
        <taxon>Alphaproteobacteria</taxon>
        <taxon>Acetobacterales</taxon>
        <taxon>Roseomonadaceae</taxon>
        <taxon>Roseococcus</taxon>
    </lineage>
</organism>
<comment type="caution">
    <text evidence="3">The sequence shown here is derived from an EMBL/GenBank/DDBJ whole genome shotgun (WGS) entry which is preliminary data.</text>
</comment>
<dbReference type="PANTHER" id="PTHR21240">
    <property type="entry name" value="2-AMINO-3-CARBOXYLMUCONATE-6-SEMIALDEHYDE DECARBOXYLASE"/>
    <property type="match status" value="1"/>
</dbReference>
<dbReference type="Pfam" id="PF04909">
    <property type="entry name" value="Amidohydro_2"/>
    <property type="match status" value="1"/>
</dbReference>